<evidence type="ECO:0000256" key="11">
    <source>
        <dbReference type="ARBA" id="ARBA00032593"/>
    </source>
</evidence>
<dbReference type="GO" id="GO:0005737">
    <property type="term" value="C:cytoplasm"/>
    <property type="evidence" value="ECO:0007669"/>
    <property type="project" value="UniProtKB-SubCell"/>
</dbReference>
<dbReference type="Gene3D" id="1.10.60.10">
    <property type="entry name" value="Iron dependent repressor, metal binding and dimerisation domain"/>
    <property type="match status" value="1"/>
</dbReference>
<dbReference type="OrthoDB" id="9791355at2"/>
<evidence type="ECO:0000256" key="10">
    <source>
        <dbReference type="ARBA" id="ARBA00023211"/>
    </source>
</evidence>
<keyword evidence="5" id="KW-0678">Repressor</keyword>
<evidence type="ECO:0000256" key="5">
    <source>
        <dbReference type="ARBA" id="ARBA00022491"/>
    </source>
</evidence>
<dbReference type="STRING" id="1123282.SAMN02745823_02429"/>
<evidence type="ECO:0000256" key="1">
    <source>
        <dbReference type="ARBA" id="ARBA00004496"/>
    </source>
</evidence>
<feature type="domain" description="HTH dtxR-type" evidence="12">
    <location>
        <begin position="25"/>
        <end position="86"/>
    </location>
</feature>
<keyword evidence="8" id="KW-0010">Activator</keyword>
<dbReference type="GO" id="GO:0046983">
    <property type="term" value="F:protein dimerization activity"/>
    <property type="evidence" value="ECO:0007669"/>
    <property type="project" value="InterPro"/>
</dbReference>
<protein>
    <recommendedName>
        <fullName evidence="11">Manganese transport regulator</fullName>
    </recommendedName>
</protein>
<evidence type="ECO:0000256" key="9">
    <source>
        <dbReference type="ARBA" id="ARBA00023163"/>
    </source>
</evidence>
<dbReference type="InterPro" id="IPR036388">
    <property type="entry name" value="WH-like_DNA-bd_sf"/>
</dbReference>
<reference evidence="13 14" key="1">
    <citation type="submission" date="2016-11" db="EMBL/GenBank/DDBJ databases">
        <authorList>
            <person name="Jaros S."/>
            <person name="Januszkiewicz K."/>
            <person name="Wedrychowicz H."/>
        </authorList>
    </citation>
    <scope>NUCLEOTIDE SEQUENCE [LARGE SCALE GENOMIC DNA]</scope>
    <source>
        <strain evidence="13 14">DSM 10068</strain>
    </source>
</reference>
<keyword evidence="7" id="KW-0238">DNA-binding</keyword>
<keyword evidence="4" id="KW-0963">Cytoplasm</keyword>
<dbReference type="GO" id="GO:0046914">
    <property type="term" value="F:transition metal ion binding"/>
    <property type="evidence" value="ECO:0007669"/>
    <property type="project" value="InterPro"/>
</dbReference>
<dbReference type="Pfam" id="PF01325">
    <property type="entry name" value="Fe_dep_repress"/>
    <property type="match status" value="1"/>
</dbReference>
<evidence type="ECO:0000256" key="8">
    <source>
        <dbReference type="ARBA" id="ARBA00023159"/>
    </source>
</evidence>
<dbReference type="PROSITE" id="PS50944">
    <property type="entry name" value="HTH_DTXR"/>
    <property type="match status" value="1"/>
</dbReference>
<evidence type="ECO:0000313" key="13">
    <source>
        <dbReference type="EMBL" id="SHI10277.1"/>
    </source>
</evidence>
<dbReference type="InterPro" id="IPR001367">
    <property type="entry name" value="Fe_dep_repressor"/>
</dbReference>
<keyword evidence="9" id="KW-0804">Transcription</keyword>
<dbReference type="GO" id="GO:0003700">
    <property type="term" value="F:DNA-binding transcription factor activity"/>
    <property type="evidence" value="ECO:0007669"/>
    <property type="project" value="InterPro"/>
</dbReference>
<dbReference type="Gene3D" id="1.10.10.10">
    <property type="entry name" value="Winged helix-like DNA-binding domain superfamily/Winged helix DNA-binding domain"/>
    <property type="match status" value="1"/>
</dbReference>
<dbReference type="InterPro" id="IPR036390">
    <property type="entry name" value="WH_DNA-bd_sf"/>
</dbReference>
<dbReference type="SMART" id="SM00529">
    <property type="entry name" value="HTH_DTXR"/>
    <property type="match status" value="1"/>
</dbReference>
<dbReference type="GO" id="GO:0003677">
    <property type="term" value="F:DNA binding"/>
    <property type="evidence" value="ECO:0007669"/>
    <property type="project" value="UniProtKB-KW"/>
</dbReference>
<evidence type="ECO:0000256" key="4">
    <source>
        <dbReference type="ARBA" id="ARBA00022490"/>
    </source>
</evidence>
<dbReference type="RefSeq" id="WP_073079321.1">
    <property type="nucleotide sequence ID" value="NZ_FQXV01000008.1"/>
</dbReference>
<dbReference type="PANTHER" id="PTHR33238:SF11">
    <property type="entry name" value="TRANSCRIPTIONAL REGULATOR MNTR"/>
    <property type="match status" value="1"/>
</dbReference>
<keyword evidence="14" id="KW-1185">Reference proteome</keyword>
<dbReference type="InterPro" id="IPR022687">
    <property type="entry name" value="HTH_DTXR"/>
</dbReference>
<dbReference type="InterPro" id="IPR050536">
    <property type="entry name" value="DtxR_MntR_Metal-Reg"/>
</dbReference>
<dbReference type="SUPFAM" id="SSF47979">
    <property type="entry name" value="Iron-dependent repressor protein, dimerization domain"/>
    <property type="match status" value="1"/>
</dbReference>
<keyword evidence="10" id="KW-0464">Manganese</keyword>
<comment type="similarity">
    <text evidence="2">Belongs to the DtxR/MntR family.</text>
</comment>
<evidence type="ECO:0000259" key="12">
    <source>
        <dbReference type="PROSITE" id="PS50944"/>
    </source>
</evidence>
<evidence type="ECO:0000313" key="14">
    <source>
        <dbReference type="Proteomes" id="UP000183995"/>
    </source>
</evidence>
<comment type="subunit">
    <text evidence="3">Homodimer.</text>
</comment>
<gene>
    <name evidence="13" type="ORF">SAMN02745823_02429</name>
</gene>
<evidence type="ECO:0000256" key="3">
    <source>
        <dbReference type="ARBA" id="ARBA00011738"/>
    </source>
</evidence>
<sequence>MNDNENSSFRTVRGYQLANQQEGQLTPAMEDYLEMAYRLCLQNEYTRVGKLSELLNVKPPSASKMIFKLANLGFLEYDRYEIILLTEKGRELGAYLLRRHNTVEEFLKLIGCANPLEEAELIEHSLSPSTVRDLNDLLEFFSSNAEARSAYEAYRAGKGK</sequence>
<evidence type="ECO:0000256" key="7">
    <source>
        <dbReference type="ARBA" id="ARBA00023125"/>
    </source>
</evidence>
<dbReference type="InterPro" id="IPR022689">
    <property type="entry name" value="Iron_dep_repressor"/>
</dbReference>
<name>A0A1M5YE19_9FIRM</name>
<dbReference type="Pfam" id="PF02742">
    <property type="entry name" value="Fe_dep_repr_C"/>
    <property type="match status" value="1"/>
</dbReference>
<organism evidence="13 14">
    <name type="scientific">Sporobacter termitidis DSM 10068</name>
    <dbReference type="NCBI Taxonomy" id="1123282"/>
    <lineage>
        <taxon>Bacteria</taxon>
        <taxon>Bacillati</taxon>
        <taxon>Bacillota</taxon>
        <taxon>Clostridia</taxon>
        <taxon>Eubacteriales</taxon>
        <taxon>Oscillospiraceae</taxon>
        <taxon>Sporobacter</taxon>
    </lineage>
</organism>
<evidence type="ECO:0000256" key="6">
    <source>
        <dbReference type="ARBA" id="ARBA00023015"/>
    </source>
</evidence>
<evidence type="ECO:0000256" key="2">
    <source>
        <dbReference type="ARBA" id="ARBA00007871"/>
    </source>
</evidence>
<accession>A0A1M5YE19</accession>
<comment type="subcellular location">
    <subcellularLocation>
        <location evidence="1">Cytoplasm</location>
    </subcellularLocation>
</comment>
<dbReference type="AlphaFoldDB" id="A0A1M5YE19"/>
<dbReference type="PANTHER" id="PTHR33238">
    <property type="entry name" value="IRON (METAL) DEPENDENT REPRESSOR, DTXR FAMILY"/>
    <property type="match status" value="1"/>
</dbReference>
<dbReference type="EMBL" id="FQXV01000008">
    <property type="protein sequence ID" value="SHI10277.1"/>
    <property type="molecule type" value="Genomic_DNA"/>
</dbReference>
<dbReference type="SUPFAM" id="SSF46785">
    <property type="entry name" value="Winged helix' DNA-binding domain"/>
    <property type="match status" value="1"/>
</dbReference>
<dbReference type="InterPro" id="IPR036421">
    <property type="entry name" value="Fe_dep_repressor_sf"/>
</dbReference>
<keyword evidence="6" id="KW-0805">Transcription regulation</keyword>
<proteinExistence type="inferred from homology"/>
<dbReference type="Proteomes" id="UP000183995">
    <property type="component" value="Unassembled WGS sequence"/>
</dbReference>